<evidence type="ECO:0000313" key="2">
    <source>
        <dbReference type="EMBL" id="KAK3323894.1"/>
    </source>
</evidence>
<feature type="transmembrane region" description="Helical" evidence="1">
    <location>
        <begin position="14"/>
        <end position="34"/>
    </location>
</feature>
<keyword evidence="1" id="KW-0472">Membrane</keyword>
<reference evidence="2" key="1">
    <citation type="journal article" date="2023" name="Mol. Phylogenet. Evol.">
        <title>Genome-scale phylogeny and comparative genomics of the fungal order Sordariales.</title>
        <authorList>
            <person name="Hensen N."/>
            <person name="Bonometti L."/>
            <person name="Westerberg I."/>
            <person name="Brannstrom I.O."/>
            <person name="Guillou S."/>
            <person name="Cros-Aarteil S."/>
            <person name="Calhoun S."/>
            <person name="Haridas S."/>
            <person name="Kuo A."/>
            <person name="Mondo S."/>
            <person name="Pangilinan J."/>
            <person name="Riley R."/>
            <person name="LaButti K."/>
            <person name="Andreopoulos B."/>
            <person name="Lipzen A."/>
            <person name="Chen C."/>
            <person name="Yan M."/>
            <person name="Daum C."/>
            <person name="Ng V."/>
            <person name="Clum A."/>
            <person name="Steindorff A."/>
            <person name="Ohm R.A."/>
            <person name="Martin F."/>
            <person name="Silar P."/>
            <person name="Natvig D.O."/>
            <person name="Lalanne C."/>
            <person name="Gautier V."/>
            <person name="Ament-Velasquez S.L."/>
            <person name="Kruys A."/>
            <person name="Hutchinson M.I."/>
            <person name="Powell A.J."/>
            <person name="Barry K."/>
            <person name="Miller A.N."/>
            <person name="Grigoriev I.V."/>
            <person name="Debuchy R."/>
            <person name="Gladieux P."/>
            <person name="Hiltunen Thoren M."/>
            <person name="Johannesson H."/>
        </authorList>
    </citation>
    <scope>NUCLEOTIDE SEQUENCE</scope>
    <source>
        <strain evidence="2">SMH4131-1</strain>
    </source>
</reference>
<evidence type="ECO:0000313" key="3">
    <source>
        <dbReference type="Proteomes" id="UP001286456"/>
    </source>
</evidence>
<dbReference type="Proteomes" id="UP001286456">
    <property type="component" value="Unassembled WGS sequence"/>
</dbReference>
<dbReference type="AlphaFoldDB" id="A0AAE0IF84"/>
<sequence>MGIGVFMRPFEGKSALRCLGCILAVFNFLFYCFWARKVNFLIIMLLNSPCYLCSWLACFRLLALVGLFIRLCASPAS</sequence>
<protein>
    <submittedName>
        <fullName evidence="2">Uncharacterized protein</fullName>
    </submittedName>
</protein>
<accession>A0AAE0IF84</accession>
<reference evidence="2" key="2">
    <citation type="submission" date="2023-06" db="EMBL/GenBank/DDBJ databases">
        <authorList>
            <consortium name="Lawrence Berkeley National Laboratory"/>
            <person name="Haridas S."/>
            <person name="Hensen N."/>
            <person name="Bonometti L."/>
            <person name="Westerberg I."/>
            <person name="Brannstrom I.O."/>
            <person name="Guillou S."/>
            <person name="Cros-Aarteil S."/>
            <person name="Calhoun S."/>
            <person name="Kuo A."/>
            <person name="Mondo S."/>
            <person name="Pangilinan J."/>
            <person name="Riley R."/>
            <person name="Labutti K."/>
            <person name="Andreopoulos B."/>
            <person name="Lipzen A."/>
            <person name="Chen C."/>
            <person name="Yanf M."/>
            <person name="Daum C."/>
            <person name="Ng V."/>
            <person name="Clum A."/>
            <person name="Steindorff A."/>
            <person name="Ohm R."/>
            <person name="Martin F."/>
            <person name="Silar P."/>
            <person name="Natvig D."/>
            <person name="Lalanne C."/>
            <person name="Gautier V."/>
            <person name="Ament-Velasquez S.L."/>
            <person name="Kruys A."/>
            <person name="Hutchinson M.I."/>
            <person name="Powell A.J."/>
            <person name="Barry K."/>
            <person name="Miller A.N."/>
            <person name="Grigoriev I.V."/>
            <person name="Debuchy R."/>
            <person name="Gladieux P."/>
            <person name="Thoren M.H."/>
            <person name="Johannesson H."/>
        </authorList>
    </citation>
    <scope>NUCLEOTIDE SEQUENCE</scope>
    <source>
        <strain evidence="2">SMH4131-1</strain>
    </source>
</reference>
<dbReference type="EMBL" id="JAUEPO010000004">
    <property type="protein sequence ID" value="KAK3323894.1"/>
    <property type="molecule type" value="Genomic_DNA"/>
</dbReference>
<gene>
    <name evidence="2" type="ORF">B0T19DRAFT_427217</name>
</gene>
<evidence type="ECO:0000256" key="1">
    <source>
        <dbReference type="SAM" id="Phobius"/>
    </source>
</evidence>
<keyword evidence="3" id="KW-1185">Reference proteome</keyword>
<comment type="caution">
    <text evidence="2">The sequence shown here is derived from an EMBL/GenBank/DDBJ whole genome shotgun (WGS) entry which is preliminary data.</text>
</comment>
<keyword evidence="1" id="KW-1133">Transmembrane helix</keyword>
<feature type="transmembrane region" description="Helical" evidence="1">
    <location>
        <begin position="41"/>
        <end position="69"/>
    </location>
</feature>
<proteinExistence type="predicted"/>
<name>A0AAE0IF84_9PEZI</name>
<keyword evidence="1" id="KW-0812">Transmembrane</keyword>
<organism evidence="2 3">
    <name type="scientific">Cercophora scortea</name>
    <dbReference type="NCBI Taxonomy" id="314031"/>
    <lineage>
        <taxon>Eukaryota</taxon>
        <taxon>Fungi</taxon>
        <taxon>Dikarya</taxon>
        <taxon>Ascomycota</taxon>
        <taxon>Pezizomycotina</taxon>
        <taxon>Sordariomycetes</taxon>
        <taxon>Sordariomycetidae</taxon>
        <taxon>Sordariales</taxon>
        <taxon>Lasiosphaeriaceae</taxon>
        <taxon>Cercophora</taxon>
    </lineage>
</organism>